<evidence type="ECO:0000313" key="1">
    <source>
        <dbReference type="EMBL" id="KAI9903928.1"/>
    </source>
</evidence>
<comment type="caution">
    <text evidence="1">The sequence shown here is derived from an EMBL/GenBank/DDBJ whole genome shotgun (WGS) entry which is preliminary data.</text>
</comment>
<organism evidence="1 2">
    <name type="scientific">Trichothecium roseum</name>
    <dbReference type="NCBI Taxonomy" id="47278"/>
    <lineage>
        <taxon>Eukaryota</taxon>
        <taxon>Fungi</taxon>
        <taxon>Dikarya</taxon>
        <taxon>Ascomycota</taxon>
        <taxon>Pezizomycotina</taxon>
        <taxon>Sordariomycetes</taxon>
        <taxon>Hypocreomycetidae</taxon>
        <taxon>Hypocreales</taxon>
        <taxon>Hypocreales incertae sedis</taxon>
        <taxon>Trichothecium</taxon>
    </lineage>
</organism>
<evidence type="ECO:0000313" key="2">
    <source>
        <dbReference type="Proteomes" id="UP001163324"/>
    </source>
</evidence>
<gene>
    <name evidence="1" type="ORF">N3K66_000457</name>
</gene>
<reference evidence="1" key="1">
    <citation type="submission" date="2022-10" db="EMBL/GenBank/DDBJ databases">
        <title>Complete Genome of Trichothecium roseum strain YXFP-22015, a Plant Pathogen Isolated from Citrus.</title>
        <authorList>
            <person name="Wang Y."/>
            <person name="Zhu L."/>
        </authorList>
    </citation>
    <scope>NUCLEOTIDE SEQUENCE</scope>
    <source>
        <strain evidence="1">YXFP-22015</strain>
    </source>
</reference>
<dbReference type="Proteomes" id="UP001163324">
    <property type="component" value="Chromosome 1"/>
</dbReference>
<dbReference type="EMBL" id="CM047940">
    <property type="protein sequence ID" value="KAI9903928.1"/>
    <property type="molecule type" value="Genomic_DNA"/>
</dbReference>
<accession>A0ACC0VCT0</accession>
<sequence length="849" mass="95762">MAQPVPHQAQDKKRVKVYELRNNDWFDRGTGFCTATFYPLDDGRRDPRVVVESEDQPERTLLETRIQKEDGFQKQQETLIVWQEPGTGVDMALSFQEAEGCAAIWRFIHTIQQNFHSNSLGSGDDALSEDIPIDVPPTIQLPPAELGNLAEIESHMRMMSSTTSGRDALVRAIMNDEYVDKLIPLVEMAEDLESLPDLHRLCNIMKTVILINDTTIIEHAVSDACVLGVVGALEYDPDFPSHKANHRQWLSNNGRYKEVVPIEDELTRRKIHQTYRLQYLKDVVLARILDDPTFSVLNSLIFFNQVEIVQHLQANSTFLGDLFGVFTSAAVNQKKRKDAVLFIQQCCMIAKNIQPPARQSLYNNFISHGLLQVINFGLKHPDAAVRVGATDILVSIIDHDPNMIRQMIYRQIHESHPPLTDALIDLLLVEVDLGVKSQISEAIKVLLDHGGPLHGGPGENLAPRPGEFPGRPKPPPPSDAQQELFLTKFYERSAIKLFEPITDLEKLEGFDFPVQRASVFSYLMEILTFFVRQHHRFSRYFVMNNNIVQCVSQLLKSSEKFLKLVAIRFLRSLIGMQEEFYIKLVAEKNVLGLVLDVLAEELPGDHLLSSAALELFEHIKKENIKDLVKHLVATRRETLLSLSYMQTFHDLLLRYDQTKGYTANMDYFLDNEEDVGRKPPQNARMMEHLSVDPAQEAYWNASDDEEDEDPEGRTAEKTPATNGASTPSKPLVDYPSDEEGDENADPMDKSQDSDNDEIVHSDASTSPVAPPERISEKRRREEDEEDELGKLMQNKRRNSSSSNTNSSVTASVGRRRKSCSTGTGNGTPKKIAISLSPGLRAGSKQDDES</sequence>
<keyword evidence="2" id="KW-1185">Reference proteome</keyword>
<name>A0ACC0VCT0_9HYPO</name>
<protein>
    <submittedName>
        <fullName evidence="1">Uncharacterized protein</fullName>
    </submittedName>
</protein>
<proteinExistence type="predicted"/>